<feature type="transmembrane region" description="Helical" evidence="1">
    <location>
        <begin position="12"/>
        <end position="38"/>
    </location>
</feature>
<organism evidence="2 3">
    <name type="scientific">Parascaris univalens</name>
    <name type="common">Nematode worm</name>
    <dbReference type="NCBI Taxonomy" id="6257"/>
    <lineage>
        <taxon>Eukaryota</taxon>
        <taxon>Metazoa</taxon>
        <taxon>Ecdysozoa</taxon>
        <taxon>Nematoda</taxon>
        <taxon>Chromadorea</taxon>
        <taxon>Rhabditida</taxon>
        <taxon>Spirurina</taxon>
        <taxon>Ascaridomorpha</taxon>
        <taxon>Ascaridoidea</taxon>
        <taxon>Ascarididae</taxon>
        <taxon>Parascaris</taxon>
    </lineage>
</organism>
<keyword evidence="1" id="KW-0472">Membrane</keyword>
<reference evidence="3" key="1">
    <citation type="submission" date="2022-11" db="UniProtKB">
        <authorList>
            <consortium name="WormBaseParasite"/>
        </authorList>
    </citation>
    <scope>IDENTIFICATION</scope>
</reference>
<dbReference type="AlphaFoldDB" id="A0A915BX27"/>
<dbReference type="Proteomes" id="UP000887569">
    <property type="component" value="Unplaced"/>
</dbReference>
<name>A0A915BX27_PARUN</name>
<keyword evidence="2" id="KW-1185">Reference proteome</keyword>
<feature type="transmembrane region" description="Helical" evidence="1">
    <location>
        <begin position="122"/>
        <end position="143"/>
    </location>
</feature>
<keyword evidence="1" id="KW-0812">Transmembrane</keyword>
<evidence type="ECO:0000256" key="1">
    <source>
        <dbReference type="SAM" id="Phobius"/>
    </source>
</evidence>
<sequence length="188" mass="22137">MENEEQLLEGFHAVFVIVYLQELAWIFTPLIISLNVLIHTFLKDMDYATRWVSIVVSLFFSVSGLCIASSLYFVHKKTLGAHRTKFLWPYIILKFIRTLVLLTVACIILSRDDLRTNYFHISIYGIVESISNLVAIEVCYRTWRYMTRANQRKRRCHQSDAKLIAQNTVTRIKRSESLRERREFVAEI</sequence>
<protein>
    <submittedName>
        <fullName evidence="3">XK-related protein</fullName>
    </submittedName>
</protein>
<evidence type="ECO:0000313" key="3">
    <source>
        <dbReference type="WBParaSite" id="PgR065_g015_t01"/>
    </source>
</evidence>
<accession>A0A915BX27</accession>
<dbReference type="WBParaSite" id="PgR065_g015_t01">
    <property type="protein sequence ID" value="PgR065_g015_t01"/>
    <property type="gene ID" value="PgR065_g015"/>
</dbReference>
<keyword evidence="1" id="KW-1133">Transmembrane helix</keyword>
<proteinExistence type="predicted"/>
<feature type="transmembrane region" description="Helical" evidence="1">
    <location>
        <begin position="50"/>
        <end position="74"/>
    </location>
</feature>
<evidence type="ECO:0000313" key="2">
    <source>
        <dbReference type="Proteomes" id="UP000887569"/>
    </source>
</evidence>
<feature type="transmembrane region" description="Helical" evidence="1">
    <location>
        <begin position="86"/>
        <end position="110"/>
    </location>
</feature>